<evidence type="ECO:0000313" key="2">
    <source>
        <dbReference type="Proteomes" id="UP000494106"/>
    </source>
</evidence>
<dbReference type="OrthoDB" id="7392876at2759"/>
<sequence>MNMKVVMSLAEEKLNAITVEEWRKVCLHAIEEENKYQGRDAALDTISERIIIHLMKARMGMIVICLGLMNY</sequence>
<organism evidence="1 2">
    <name type="scientific">Arctia plantaginis</name>
    <name type="common">Wood tiger moth</name>
    <name type="synonym">Phalaena plantaginis</name>
    <dbReference type="NCBI Taxonomy" id="874455"/>
    <lineage>
        <taxon>Eukaryota</taxon>
        <taxon>Metazoa</taxon>
        <taxon>Ecdysozoa</taxon>
        <taxon>Arthropoda</taxon>
        <taxon>Hexapoda</taxon>
        <taxon>Insecta</taxon>
        <taxon>Pterygota</taxon>
        <taxon>Neoptera</taxon>
        <taxon>Endopterygota</taxon>
        <taxon>Lepidoptera</taxon>
        <taxon>Glossata</taxon>
        <taxon>Ditrysia</taxon>
        <taxon>Noctuoidea</taxon>
        <taxon>Erebidae</taxon>
        <taxon>Arctiinae</taxon>
        <taxon>Arctia</taxon>
    </lineage>
</organism>
<reference evidence="1 2" key="1">
    <citation type="submission" date="2020-04" db="EMBL/GenBank/DDBJ databases">
        <authorList>
            <person name="Wallbank WR R."/>
            <person name="Pardo Diaz C."/>
            <person name="Kozak K."/>
            <person name="Martin S."/>
            <person name="Jiggins C."/>
            <person name="Moest M."/>
            <person name="Warren A I."/>
            <person name="Byers J.R.P. K."/>
            <person name="Montejo-Kovacevich G."/>
            <person name="Yen C E."/>
        </authorList>
    </citation>
    <scope>NUCLEOTIDE SEQUENCE [LARGE SCALE GENOMIC DNA]</scope>
</reference>
<protein>
    <submittedName>
        <fullName evidence="1">Uncharacterized protein</fullName>
    </submittedName>
</protein>
<evidence type="ECO:0000313" key="1">
    <source>
        <dbReference type="EMBL" id="CAB3225823.1"/>
    </source>
</evidence>
<accession>A0A8S0Z1A3</accession>
<name>A0A8S0Z1A3_ARCPL</name>
<gene>
    <name evidence="1" type="ORF">APLA_LOCUS2604</name>
</gene>
<dbReference type="Proteomes" id="UP000494106">
    <property type="component" value="Unassembled WGS sequence"/>
</dbReference>
<dbReference type="AlphaFoldDB" id="A0A8S0Z1A3"/>
<dbReference type="EMBL" id="CADEBC010000208">
    <property type="protein sequence ID" value="CAB3225823.1"/>
    <property type="molecule type" value="Genomic_DNA"/>
</dbReference>
<comment type="caution">
    <text evidence="1">The sequence shown here is derived from an EMBL/GenBank/DDBJ whole genome shotgun (WGS) entry which is preliminary data.</text>
</comment>
<proteinExistence type="predicted"/>
<keyword evidence="2" id="KW-1185">Reference proteome</keyword>